<reference evidence="3" key="2">
    <citation type="submission" date="2019-11" db="EMBL/GenBank/DDBJ databases">
        <title>Improved Assembly of Tolypothrix boutellei genome.</title>
        <authorList>
            <person name="Sarangi A.N."/>
            <person name="Mukherjee M."/>
            <person name="Ghosh S."/>
            <person name="Singh D."/>
            <person name="Das A."/>
            <person name="Kant S."/>
            <person name="Prusty A."/>
            <person name="Tripathy S."/>
        </authorList>
    </citation>
    <scope>NUCLEOTIDE SEQUENCE</scope>
    <source>
        <strain evidence="3">VB521301</strain>
    </source>
</reference>
<accession>A0A0C1NCU7</accession>
<name>A0A0C1NCU7_9CYAN</name>
<dbReference type="OrthoDB" id="583175at2"/>
<dbReference type="AlphaFoldDB" id="A0A0C1NCU7"/>
<comment type="caution">
    <text evidence="4">The sequence shown here is derived from an EMBL/GenBank/DDBJ whole genome shotgun (WGS) entry which is preliminary data.</text>
</comment>
<evidence type="ECO:0000256" key="1">
    <source>
        <dbReference type="SAM" id="SignalP"/>
    </source>
</evidence>
<evidence type="ECO:0000313" key="4">
    <source>
        <dbReference type="EMBL" id="KIE10566.1"/>
    </source>
</evidence>
<organism evidence="4">
    <name type="scientific">Tolypothrix bouteillei VB521301</name>
    <dbReference type="NCBI Taxonomy" id="1479485"/>
    <lineage>
        <taxon>Bacteria</taxon>
        <taxon>Bacillati</taxon>
        <taxon>Cyanobacteriota</taxon>
        <taxon>Cyanophyceae</taxon>
        <taxon>Nostocales</taxon>
        <taxon>Tolypothrichaceae</taxon>
        <taxon>Tolypothrix</taxon>
    </lineage>
</organism>
<dbReference type="PROSITE" id="PS51257">
    <property type="entry name" value="PROKAR_LIPOPROTEIN"/>
    <property type="match status" value="1"/>
</dbReference>
<keyword evidence="1" id="KW-0732">Signal</keyword>
<reference evidence="4" key="1">
    <citation type="journal article" date="2015" name="Genome Announc.">
        <title>Draft Genome Sequence of Tolypothrix boutellei Strain VB521301.</title>
        <authorList>
            <person name="Chandrababunaidu M.M."/>
            <person name="Singh D."/>
            <person name="Sen D."/>
            <person name="Bhan S."/>
            <person name="Das S."/>
            <person name="Gupta A."/>
            <person name="Adhikary S.P."/>
            <person name="Tripathy S."/>
        </authorList>
    </citation>
    <scope>NUCLEOTIDE SEQUENCE</scope>
    <source>
        <strain evidence="4">VB521301</strain>
    </source>
</reference>
<evidence type="ECO:0000259" key="2">
    <source>
        <dbReference type="Pfam" id="PF14230"/>
    </source>
</evidence>
<dbReference type="Pfam" id="PF14230">
    <property type="entry name" value="DUF4333"/>
    <property type="match status" value="1"/>
</dbReference>
<dbReference type="InterPro" id="IPR025637">
    <property type="entry name" value="DUF4333"/>
</dbReference>
<gene>
    <name evidence="4" type="ORF">DA73_0218735</name>
    <name evidence="3" type="ORF">DA73_0400014515</name>
</gene>
<proteinExistence type="predicted"/>
<sequence length="272" mass="29791">MFARRLKFTLLTSFALLPLLASCASKTPLTEQQQIYAGKWVASDGTFVHIFLDGSGALKTSNSEVTGGSTTLTKDTLKIGLGPIERTFKITQPPQEKNGKFTIQLDKITYTKQELDINNSSTTTVTSQASEKSQNIRELESTIKTVLMDAVGKLDSIDCPSNFNIKAGNSFECPASIDNTPFKVKVTFKDDRGRLSWSTKGLLILTKVEDFIVQGFKQRGITAKADCGSSQKKYRVAIAQDTFQCKTADSKGNVKTLKITVKDNEGNLHISS</sequence>
<keyword evidence="5" id="KW-1185">Reference proteome</keyword>
<evidence type="ECO:0000313" key="3">
    <source>
        <dbReference type="EMBL" id="KAF3886555.1"/>
    </source>
</evidence>
<feature type="chain" id="PRO_5036532816" evidence="1">
    <location>
        <begin position="24"/>
        <end position="272"/>
    </location>
</feature>
<dbReference type="Proteomes" id="UP000029738">
    <property type="component" value="Unassembled WGS sequence"/>
</dbReference>
<dbReference type="EMBL" id="JHEG04000001">
    <property type="protein sequence ID" value="KAF3886555.1"/>
    <property type="molecule type" value="Genomic_DNA"/>
</dbReference>
<feature type="domain" description="DUF4333" evidence="2">
    <location>
        <begin position="130"/>
        <end position="193"/>
    </location>
</feature>
<dbReference type="EMBL" id="JHEG02000048">
    <property type="protein sequence ID" value="KIE10566.1"/>
    <property type="molecule type" value="Genomic_DNA"/>
</dbReference>
<protein>
    <submittedName>
        <fullName evidence="3">DUF4333 domain-containing protein</fullName>
    </submittedName>
</protein>
<feature type="signal peptide" evidence="1">
    <location>
        <begin position="1"/>
        <end position="23"/>
    </location>
</feature>
<dbReference type="RefSeq" id="WP_050045793.1">
    <property type="nucleotide sequence ID" value="NZ_JHEG04000001.1"/>
</dbReference>
<evidence type="ECO:0000313" key="5">
    <source>
        <dbReference type="Proteomes" id="UP000029738"/>
    </source>
</evidence>